<reference evidence="5 6" key="1">
    <citation type="submission" date="2018-06" db="EMBL/GenBank/DDBJ databases">
        <title>Mucibacter soli gen. nov., sp. nov., a new member of the family Chitinophagaceae producing mucin.</title>
        <authorList>
            <person name="Kim M.-K."/>
            <person name="Park S."/>
            <person name="Kim T.-S."/>
            <person name="Joung Y."/>
            <person name="Han J.-H."/>
            <person name="Kim S.B."/>
        </authorList>
    </citation>
    <scope>NUCLEOTIDE SEQUENCE [LARGE SCALE GENOMIC DNA]</scope>
    <source>
        <strain evidence="5 6">R1-15</strain>
    </source>
</reference>
<dbReference type="InterPro" id="IPR003593">
    <property type="entry name" value="AAA+_ATPase"/>
</dbReference>
<dbReference type="SMART" id="SM00382">
    <property type="entry name" value="AAA"/>
    <property type="match status" value="1"/>
</dbReference>
<dbReference type="PANTHER" id="PTHR42939">
    <property type="entry name" value="ABC TRANSPORTER ATP-BINDING PROTEIN ALBC-RELATED"/>
    <property type="match status" value="1"/>
</dbReference>
<protein>
    <submittedName>
        <fullName evidence="5">ABC transporter ATP-binding protein</fullName>
    </submittedName>
</protein>
<dbReference type="GO" id="GO:0016887">
    <property type="term" value="F:ATP hydrolysis activity"/>
    <property type="evidence" value="ECO:0007669"/>
    <property type="project" value="InterPro"/>
</dbReference>
<sequence length="228" mass="25669">MIKLQNLSKSYGSKTVLQNINLQFERGHVYGIVGKNGAGKTTLFRCIAGLEDYSGNIQSDKDRLKDHLGLLLTEPYFFPKITGAEYIRLLCNARDVKVDNLDQRNVFDLPLGQYAATYSTGMKKKLALTALLLQQNEYFILDEPFNGVDIQSNIVIVEIIRKLRELGKTVIISSHIFSTLSETCDEIHLLREGEIVRSVHEQEFASLEQEMKVDFVGGLVERILGSGQ</sequence>
<keyword evidence="1" id="KW-0813">Transport</keyword>
<dbReference type="Proteomes" id="UP000248745">
    <property type="component" value="Unassembled WGS sequence"/>
</dbReference>
<dbReference type="RefSeq" id="WP_110998116.1">
    <property type="nucleotide sequence ID" value="NZ_QKTW01000010.1"/>
</dbReference>
<evidence type="ECO:0000256" key="1">
    <source>
        <dbReference type="ARBA" id="ARBA00022448"/>
    </source>
</evidence>
<gene>
    <name evidence="5" type="ORF">DN068_06620</name>
</gene>
<dbReference type="OrthoDB" id="9801987at2"/>
<dbReference type="PANTHER" id="PTHR42939:SF1">
    <property type="entry name" value="ABC TRANSPORTER ATP-BINDING PROTEIN ALBC-RELATED"/>
    <property type="match status" value="1"/>
</dbReference>
<keyword evidence="6" id="KW-1185">Reference proteome</keyword>
<feature type="domain" description="ABC transporter" evidence="4">
    <location>
        <begin position="2"/>
        <end position="217"/>
    </location>
</feature>
<dbReference type="InterPro" id="IPR051782">
    <property type="entry name" value="ABC_Transporter_VariousFunc"/>
</dbReference>
<evidence type="ECO:0000313" key="6">
    <source>
        <dbReference type="Proteomes" id="UP000248745"/>
    </source>
</evidence>
<accession>A0A2W2BJP9</accession>
<name>A0A2W2BJP9_9BACT</name>
<keyword evidence="3 5" id="KW-0067">ATP-binding</keyword>
<evidence type="ECO:0000256" key="3">
    <source>
        <dbReference type="ARBA" id="ARBA00022840"/>
    </source>
</evidence>
<dbReference type="CDD" id="cd03230">
    <property type="entry name" value="ABC_DR_subfamily_A"/>
    <property type="match status" value="1"/>
</dbReference>
<evidence type="ECO:0000256" key="2">
    <source>
        <dbReference type="ARBA" id="ARBA00022741"/>
    </source>
</evidence>
<evidence type="ECO:0000313" key="5">
    <source>
        <dbReference type="EMBL" id="PZF73666.1"/>
    </source>
</evidence>
<keyword evidence="2" id="KW-0547">Nucleotide-binding</keyword>
<comment type="caution">
    <text evidence="5">The sequence shown here is derived from an EMBL/GenBank/DDBJ whole genome shotgun (WGS) entry which is preliminary data.</text>
</comment>
<evidence type="ECO:0000259" key="4">
    <source>
        <dbReference type="PROSITE" id="PS50893"/>
    </source>
</evidence>
<dbReference type="InterPro" id="IPR027417">
    <property type="entry name" value="P-loop_NTPase"/>
</dbReference>
<dbReference type="GO" id="GO:0005524">
    <property type="term" value="F:ATP binding"/>
    <property type="evidence" value="ECO:0007669"/>
    <property type="project" value="UniProtKB-KW"/>
</dbReference>
<proteinExistence type="predicted"/>
<dbReference type="InterPro" id="IPR003439">
    <property type="entry name" value="ABC_transporter-like_ATP-bd"/>
</dbReference>
<dbReference type="AlphaFoldDB" id="A0A2W2BJP9"/>
<dbReference type="Pfam" id="PF00005">
    <property type="entry name" value="ABC_tran"/>
    <property type="match status" value="1"/>
</dbReference>
<dbReference type="Gene3D" id="3.40.50.300">
    <property type="entry name" value="P-loop containing nucleotide triphosphate hydrolases"/>
    <property type="match status" value="1"/>
</dbReference>
<dbReference type="EMBL" id="QKTW01000010">
    <property type="protein sequence ID" value="PZF73666.1"/>
    <property type="molecule type" value="Genomic_DNA"/>
</dbReference>
<dbReference type="PROSITE" id="PS50893">
    <property type="entry name" value="ABC_TRANSPORTER_2"/>
    <property type="match status" value="1"/>
</dbReference>
<organism evidence="5 6">
    <name type="scientific">Taibaiella soli</name>
    <dbReference type="NCBI Taxonomy" id="1649169"/>
    <lineage>
        <taxon>Bacteria</taxon>
        <taxon>Pseudomonadati</taxon>
        <taxon>Bacteroidota</taxon>
        <taxon>Chitinophagia</taxon>
        <taxon>Chitinophagales</taxon>
        <taxon>Chitinophagaceae</taxon>
        <taxon>Taibaiella</taxon>
    </lineage>
</organism>
<dbReference type="SUPFAM" id="SSF52540">
    <property type="entry name" value="P-loop containing nucleoside triphosphate hydrolases"/>
    <property type="match status" value="1"/>
</dbReference>